<proteinExistence type="predicted"/>
<dbReference type="Proteomes" id="UP000039865">
    <property type="component" value="Unassembled WGS sequence"/>
</dbReference>
<protein>
    <submittedName>
        <fullName evidence="2">Uncharacterized protein</fullName>
    </submittedName>
</protein>
<dbReference type="EMBL" id="CCKQ01004093">
    <property type="protein sequence ID" value="CDW75228.1"/>
    <property type="molecule type" value="Genomic_DNA"/>
</dbReference>
<name>A0A078A167_STYLE</name>
<evidence type="ECO:0000313" key="2">
    <source>
        <dbReference type="EMBL" id="CDW75228.1"/>
    </source>
</evidence>
<keyword evidence="3" id="KW-1185">Reference proteome</keyword>
<dbReference type="InParanoid" id="A0A078A167"/>
<dbReference type="AlphaFoldDB" id="A0A078A167"/>
<feature type="region of interest" description="Disordered" evidence="1">
    <location>
        <begin position="1"/>
        <end position="20"/>
    </location>
</feature>
<accession>A0A078A167</accession>
<reference evidence="2 3" key="1">
    <citation type="submission" date="2014-06" db="EMBL/GenBank/DDBJ databases">
        <authorList>
            <person name="Swart Estienne"/>
        </authorList>
    </citation>
    <scope>NUCLEOTIDE SEQUENCE [LARGE SCALE GENOMIC DNA]</scope>
    <source>
        <strain evidence="2 3">130c</strain>
    </source>
</reference>
<sequence length="492" mass="58378">MKSKFNKTSSTFLNSDSHNHESKAHLLELNMNGKQRIDVKVILKIIEKDMERKMSPKQKLKLKLHKDITNALMGNESRGIMPFQQQDQLKQLQGHNKTQKLFFQHRLSHQQSQKQLENHDPFRIKVLEVDDIQQSELQKHNQKIMNRAKSSALLSDKSSSKVSAAKINSFLMLQQKISDIQQAQKKMRESVKLEINKRELTNPIGYVQKRISNFIRNDDPEDKQNKHEIEVKRLQQQPINEPKTGKFTLLPFHQSDQAEFRHVNMLFSKKEEDHIKSMKNYQNQLQGGIAEVRRAKHQLIDKKNFDYNKYHVISPFNRTRNSNELSLSRNYSCMIPQTQLDTNNTLKDKEQIDKILKGCNRYHNQLASFCKFQGKKIQRRFETLEENHSSILRQIDVARDLLFMDLCKRNKIRQKFRDLVNSSLQEDWQKLGEDLQERYENELLKKHCKKFSEKQLSNRQLRDELLQQIQVKELEMQKKQDESLAENDSFMI</sequence>
<evidence type="ECO:0000256" key="1">
    <source>
        <dbReference type="SAM" id="MobiDB-lite"/>
    </source>
</evidence>
<gene>
    <name evidence="2" type="primary">Contig16812.g17907</name>
    <name evidence="2" type="ORF">STYLEM_4215</name>
</gene>
<feature type="compositionally biased region" description="Polar residues" evidence="1">
    <location>
        <begin position="1"/>
        <end position="16"/>
    </location>
</feature>
<evidence type="ECO:0000313" key="3">
    <source>
        <dbReference type="Proteomes" id="UP000039865"/>
    </source>
</evidence>
<organism evidence="2 3">
    <name type="scientific">Stylonychia lemnae</name>
    <name type="common">Ciliate</name>
    <dbReference type="NCBI Taxonomy" id="5949"/>
    <lineage>
        <taxon>Eukaryota</taxon>
        <taxon>Sar</taxon>
        <taxon>Alveolata</taxon>
        <taxon>Ciliophora</taxon>
        <taxon>Intramacronucleata</taxon>
        <taxon>Spirotrichea</taxon>
        <taxon>Stichotrichia</taxon>
        <taxon>Sporadotrichida</taxon>
        <taxon>Oxytrichidae</taxon>
        <taxon>Stylonychinae</taxon>
        <taxon>Stylonychia</taxon>
    </lineage>
</organism>